<dbReference type="CDD" id="cd00082">
    <property type="entry name" value="HisKA"/>
    <property type="match status" value="1"/>
</dbReference>
<evidence type="ECO:0000256" key="11">
    <source>
        <dbReference type="ARBA" id="ARBA00022989"/>
    </source>
</evidence>
<evidence type="ECO:0000313" key="16">
    <source>
        <dbReference type="EMBL" id="PWW32697.1"/>
    </source>
</evidence>
<keyword evidence="13 14" id="KW-0472">Membrane</keyword>
<keyword evidence="11 14" id="KW-1133">Transmembrane helix</keyword>
<keyword evidence="7 14" id="KW-0812">Transmembrane</keyword>
<feature type="transmembrane region" description="Helical" evidence="14">
    <location>
        <begin position="18"/>
        <end position="40"/>
    </location>
</feature>
<name>A0A855XXL5_9BACL</name>
<gene>
    <name evidence="16" type="ORF">DET56_12447</name>
</gene>
<organism evidence="16 17">
    <name type="scientific">Paenibacillus pabuli</name>
    <dbReference type="NCBI Taxonomy" id="1472"/>
    <lineage>
        <taxon>Bacteria</taxon>
        <taxon>Bacillati</taxon>
        <taxon>Bacillota</taxon>
        <taxon>Bacilli</taxon>
        <taxon>Bacillales</taxon>
        <taxon>Paenibacillaceae</taxon>
        <taxon>Paenibacillus</taxon>
    </lineage>
</organism>
<accession>A0A855XXL5</accession>
<keyword evidence="10" id="KW-0067">ATP-binding</keyword>
<evidence type="ECO:0000256" key="9">
    <source>
        <dbReference type="ARBA" id="ARBA00022777"/>
    </source>
</evidence>
<keyword evidence="12" id="KW-0902">Two-component regulatory system</keyword>
<keyword evidence="6" id="KW-0808">Transferase</keyword>
<dbReference type="EC" id="2.7.13.3" evidence="3"/>
<keyword evidence="8" id="KW-0547">Nucleotide-binding</keyword>
<sequence>MTDSVPWLLKKRSIRSNILLSFGFSFLIATFMTFVLMFMLSTFPHLSELQIYGLHLSQFIPIASAVIFVLSFFILTHPIIKEIVTLESAIDTISDGDLNHRIPPMHLIELRMFSCQVNSIVEHIQEQIANKREREIAEKEWLEQVINELRTPLDAIIRNLDMLKRRSYQSEKDHVQILHETYNAAYQLRKSINDLSQYARLSSN</sequence>
<evidence type="ECO:0000256" key="7">
    <source>
        <dbReference type="ARBA" id="ARBA00022692"/>
    </source>
</evidence>
<dbReference type="Proteomes" id="UP000247078">
    <property type="component" value="Unassembled WGS sequence"/>
</dbReference>
<keyword evidence="5" id="KW-0597">Phosphoprotein</keyword>
<feature type="domain" description="HAMP" evidence="15">
    <location>
        <begin position="77"/>
        <end position="129"/>
    </location>
</feature>
<reference evidence="16 17" key="1">
    <citation type="submission" date="2018-05" db="EMBL/GenBank/DDBJ databases">
        <title>Freshwater and sediment microbial communities from various areas in North America, analyzing microbe dynamics in response to fracking.</title>
        <authorList>
            <person name="Lamendella R."/>
        </authorList>
    </citation>
    <scope>NUCLEOTIDE SEQUENCE [LARGE SCALE GENOMIC DNA]</scope>
    <source>
        <strain evidence="16 17">DB-3</strain>
    </source>
</reference>
<evidence type="ECO:0000256" key="13">
    <source>
        <dbReference type="ARBA" id="ARBA00023136"/>
    </source>
</evidence>
<evidence type="ECO:0000256" key="1">
    <source>
        <dbReference type="ARBA" id="ARBA00000085"/>
    </source>
</evidence>
<dbReference type="InterPro" id="IPR003661">
    <property type="entry name" value="HisK_dim/P_dom"/>
</dbReference>
<comment type="catalytic activity">
    <reaction evidence="1">
        <text>ATP + protein L-histidine = ADP + protein N-phospho-L-histidine.</text>
        <dbReference type="EC" id="2.7.13.3"/>
    </reaction>
</comment>
<evidence type="ECO:0000256" key="12">
    <source>
        <dbReference type="ARBA" id="ARBA00023012"/>
    </source>
</evidence>
<dbReference type="Gene3D" id="1.10.287.130">
    <property type="match status" value="1"/>
</dbReference>
<dbReference type="SUPFAM" id="SSF47384">
    <property type="entry name" value="Homodimeric domain of signal transducing histidine kinase"/>
    <property type="match status" value="1"/>
</dbReference>
<keyword evidence="4" id="KW-1003">Cell membrane</keyword>
<dbReference type="GO" id="GO:0005524">
    <property type="term" value="F:ATP binding"/>
    <property type="evidence" value="ECO:0007669"/>
    <property type="project" value="UniProtKB-KW"/>
</dbReference>
<comment type="subcellular location">
    <subcellularLocation>
        <location evidence="2">Cell membrane</location>
        <topology evidence="2">Multi-pass membrane protein</topology>
    </subcellularLocation>
</comment>
<evidence type="ECO:0000313" key="17">
    <source>
        <dbReference type="Proteomes" id="UP000247078"/>
    </source>
</evidence>
<evidence type="ECO:0000256" key="5">
    <source>
        <dbReference type="ARBA" id="ARBA00022553"/>
    </source>
</evidence>
<dbReference type="AlphaFoldDB" id="A0A855XXL5"/>
<proteinExistence type="predicted"/>
<dbReference type="InterPro" id="IPR003660">
    <property type="entry name" value="HAMP_dom"/>
</dbReference>
<evidence type="ECO:0000256" key="10">
    <source>
        <dbReference type="ARBA" id="ARBA00022840"/>
    </source>
</evidence>
<keyword evidence="9" id="KW-0418">Kinase</keyword>
<comment type="caution">
    <text evidence="16">The sequence shown here is derived from an EMBL/GenBank/DDBJ whole genome shotgun (WGS) entry which is preliminary data.</text>
</comment>
<evidence type="ECO:0000256" key="2">
    <source>
        <dbReference type="ARBA" id="ARBA00004651"/>
    </source>
</evidence>
<dbReference type="PANTHER" id="PTHR45528:SF1">
    <property type="entry name" value="SENSOR HISTIDINE KINASE CPXA"/>
    <property type="match status" value="1"/>
</dbReference>
<protein>
    <recommendedName>
        <fullName evidence="3">histidine kinase</fullName>
        <ecNumber evidence="3">2.7.13.3</ecNumber>
    </recommendedName>
</protein>
<dbReference type="InterPro" id="IPR050398">
    <property type="entry name" value="HssS/ArlS-like"/>
</dbReference>
<dbReference type="GO" id="GO:0005886">
    <property type="term" value="C:plasma membrane"/>
    <property type="evidence" value="ECO:0007669"/>
    <property type="project" value="UniProtKB-SubCell"/>
</dbReference>
<evidence type="ECO:0000256" key="3">
    <source>
        <dbReference type="ARBA" id="ARBA00012438"/>
    </source>
</evidence>
<feature type="transmembrane region" description="Helical" evidence="14">
    <location>
        <begin position="52"/>
        <end position="75"/>
    </location>
</feature>
<dbReference type="EMBL" id="QGTZ01000024">
    <property type="protein sequence ID" value="PWW32697.1"/>
    <property type="molecule type" value="Genomic_DNA"/>
</dbReference>
<dbReference type="InterPro" id="IPR036097">
    <property type="entry name" value="HisK_dim/P_sf"/>
</dbReference>
<dbReference type="GO" id="GO:0000155">
    <property type="term" value="F:phosphorelay sensor kinase activity"/>
    <property type="evidence" value="ECO:0007669"/>
    <property type="project" value="InterPro"/>
</dbReference>
<evidence type="ECO:0000256" key="14">
    <source>
        <dbReference type="SAM" id="Phobius"/>
    </source>
</evidence>
<dbReference type="RefSeq" id="WP_110002442.1">
    <property type="nucleotide sequence ID" value="NZ_QGTZ01000024.1"/>
</dbReference>
<dbReference type="Pfam" id="PF00512">
    <property type="entry name" value="HisKA"/>
    <property type="match status" value="1"/>
</dbReference>
<evidence type="ECO:0000256" key="4">
    <source>
        <dbReference type="ARBA" id="ARBA00022475"/>
    </source>
</evidence>
<evidence type="ECO:0000256" key="6">
    <source>
        <dbReference type="ARBA" id="ARBA00022679"/>
    </source>
</evidence>
<dbReference type="PROSITE" id="PS50885">
    <property type="entry name" value="HAMP"/>
    <property type="match status" value="1"/>
</dbReference>
<evidence type="ECO:0000259" key="15">
    <source>
        <dbReference type="PROSITE" id="PS50885"/>
    </source>
</evidence>
<evidence type="ECO:0000256" key="8">
    <source>
        <dbReference type="ARBA" id="ARBA00022741"/>
    </source>
</evidence>
<dbReference type="PANTHER" id="PTHR45528">
    <property type="entry name" value="SENSOR HISTIDINE KINASE CPXA"/>
    <property type="match status" value="1"/>
</dbReference>
<dbReference type="SMART" id="SM00388">
    <property type="entry name" value="HisKA"/>
    <property type="match status" value="1"/>
</dbReference>
<dbReference type="Gene3D" id="6.10.340.10">
    <property type="match status" value="1"/>
</dbReference>